<dbReference type="EMBL" id="GDIQ01003563">
    <property type="protein sequence ID" value="JAN91174.1"/>
    <property type="molecule type" value="Transcribed_RNA"/>
</dbReference>
<evidence type="ECO:0000313" key="1">
    <source>
        <dbReference type="EMBL" id="JAN91174.1"/>
    </source>
</evidence>
<sequence length="68" mass="8204">MAFPRHQGDSGWLMPEGFHQLLRRYLWLSGFSHINLQVFRLLLNCSFHFTHTQPRRLLKLPQPWKFVA</sequence>
<protein>
    <submittedName>
        <fullName evidence="1">Uncharacterized protein</fullName>
    </submittedName>
</protein>
<accession>A0A0P6AEC6</accession>
<reference evidence="1" key="1">
    <citation type="submission" date="2015-10" db="EMBL/GenBank/DDBJ databases">
        <title>EvidentialGene: Evidence-directed Construction of Complete mRNA Transcriptomes without Genomes.</title>
        <authorList>
            <person name="Gilbert D.G."/>
        </authorList>
    </citation>
    <scope>NUCLEOTIDE SEQUENCE</scope>
</reference>
<name>A0A0P6AEC6_9CRUS</name>
<dbReference type="AlphaFoldDB" id="A0A0P6AEC6"/>
<organism evidence="1">
    <name type="scientific">Daphnia magna</name>
    <dbReference type="NCBI Taxonomy" id="35525"/>
    <lineage>
        <taxon>Eukaryota</taxon>
        <taxon>Metazoa</taxon>
        <taxon>Ecdysozoa</taxon>
        <taxon>Arthropoda</taxon>
        <taxon>Crustacea</taxon>
        <taxon>Branchiopoda</taxon>
        <taxon>Diplostraca</taxon>
        <taxon>Cladocera</taxon>
        <taxon>Anomopoda</taxon>
        <taxon>Daphniidae</taxon>
        <taxon>Daphnia</taxon>
    </lineage>
</organism>
<proteinExistence type="predicted"/>